<dbReference type="PIRSF" id="PIRSF036492">
    <property type="entry name" value="ALDH"/>
    <property type="match status" value="1"/>
</dbReference>
<evidence type="ECO:0000256" key="1">
    <source>
        <dbReference type="ARBA" id="ARBA00009986"/>
    </source>
</evidence>
<dbReference type="OrthoDB" id="9762913at2"/>
<dbReference type="InterPro" id="IPR012394">
    <property type="entry name" value="Aldehyde_DH_NAD(P)"/>
</dbReference>
<evidence type="ECO:0000256" key="3">
    <source>
        <dbReference type="ARBA" id="ARBA00023027"/>
    </source>
</evidence>
<name>A0A161RES3_9BACL</name>
<gene>
    <name evidence="9" type="ORF">AV656_05235</name>
</gene>
<dbReference type="GO" id="GO:0004029">
    <property type="term" value="F:aldehyde dehydrogenase (NAD+) activity"/>
    <property type="evidence" value="ECO:0007669"/>
    <property type="project" value="TreeGrafter"/>
</dbReference>
<dbReference type="PANTHER" id="PTHR43570">
    <property type="entry name" value="ALDEHYDE DEHYDROGENASE"/>
    <property type="match status" value="1"/>
</dbReference>
<dbReference type="EMBL" id="LQNT01000009">
    <property type="protein sequence ID" value="KZE38322.1"/>
    <property type="molecule type" value="Genomic_DNA"/>
</dbReference>
<dbReference type="Pfam" id="PF00171">
    <property type="entry name" value="Aldedh"/>
    <property type="match status" value="1"/>
</dbReference>
<dbReference type="CDD" id="cd07136">
    <property type="entry name" value="ALDH_YwdH-P39616"/>
    <property type="match status" value="1"/>
</dbReference>
<dbReference type="InterPro" id="IPR016163">
    <property type="entry name" value="Ald_DH_C"/>
</dbReference>
<comment type="similarity">
    <text evidence="1 4 7">Belongs to the aldehyde dehydrogenase family.</text>
</comment>
<dbReference type="InterPro" id="IPR016160">
    <property type="entry name" value="Ald_DH_CS_CYS"/>
</dbReference>
<evidence type="ECO:0000313" key="10">
    <source>
        <dbReference type="Proteomes" id="UP000076490"/>
    </source>
</evidence>
<dbReference type="Proteomes" id="UP000076490">
    <property type="component" value="Unassembled WGS sequence"/>
</dbReference>
<feature type="active site" evidence="5">
    <location>
        <position position="248"/>
    </location>
</feature>
<evidence type="ECO:0000256" key="2">
    <source>
        <dbReference type="ARBA" id="ARBA00023002"/>
    </source>
</evidence>
<dbReference type="InterPro" id="IPR029510">
    <property type="entry name" value="Ald_DH_CS_GLU"/>
</dbReference>
<dbReference type="FunFam" id="3.40.605.10:FF:000004">
    <property type="entry name" value="Aldehyde dehydrogenase"/>
    <property type="match status" value="1"/>
</dbReference>
<dbReference type="GO" id="GO:0006081">
    <property type="term" value="P:aldehyde metabolic process"/>
    <property type="evidence" value="ECO:0007669"/>
    <property type="project" value="InterPro"/>
</dbReference>
<dbReference type="SUPFAM" id="SSF53720">
    <property type="entry name" value="ALDH-like"/>
    <property type="match status" value="1"/>
</dbReference>
<dbReference type="PROSITE" id="PS00687">
    <property type="entry name" value="ALDEHYDE_DEHYDR_GLU"/>
    <property type="match status" value="1"/>
</dbReference>
<dbReference type="RefSeq" id="WP_063179683.1">
    <property type="nucleotide sequence ID" value="NZ_LQNT01000009.1"/>
</dbReference>
<dbReference type="PROSITE" id="PS00070">
    <property type="entry name" value="ALDEHYDE_DEHYDR_CYS"/>
    <property type="match status" value="1"/>
</dbReference>
<dbReference type="PANTHER" id="PTHR43570:SF16">
    <property type="entry name" value="ALDEHYDE DEHYDROGENASE TYPE III, ISOFORM Q"/>
    <property type="match status" value="1"/>
</dbReference>
<dbReference type="InterPro" id="IPR016162">
    <property type="entry name" value="Ald_DH_N"/>
</dbReference>
<evidence type="ECO:0000313" key="9">
    <source>
        <dbReference type="EMBL" id="KZE38322.1"/>
    </source>
</evidence>
<comment type="caution">
    <text evidence="9">The sequence shown here is derived from an EMBL/GenBank/DDBJ whole genome shotgun (WGS) entry which is preliminary data.</text>
</comment>
<keyword evidence="2 4" id="KW-0560">Oxidoreductase</keyword>
<sequence>MGFTEAKAGGIVASQRRFYWTGSTKTARFRKDRLMDLHGAIRKREKDISDALAKDLGKSEFESYMTEIGFVLSSIREMASSIEEWMKPEPKKTPIHFQPGKSFVIRDPWGTVLIIGPFNYPFQLVIEPLAAAIAGGNTAVLKPSETTPNVSAVIREMIADTFPPEYVTVVEGGREETSALIHAPFDFMFFTGSAKVGSIVMKAAAERLVPVVLELGGKSPAIVDQTADLRAAAERIAWAKFTNAGQTCVAPDYCLVHHTIKDAFLEEMKEAIRGFYGTDPAKSPDYARIVDEPQFDRLREMMDEERPRILSGGRMNRDTRYMEPTVVDSPPEGSRVMEEEIFGPILPVYGYSSLTAVIRSIRERPKPLAAYLFSENQGAIDYFLSELPFGGGCINDALSHVGNTALPFGGAGPSGIGSYHGKYGFDAFTHEKGILKRGTALPVRIAFPPYGNRLKLIRRFLK</sequence>
<organism evidence="9 10">
    <name type="scientific">Bhargavaea cecembensis</name>
    <dbReference type="NCBI Taxonomy" id="394098"/>
    <lineage>
        <taxon>Bacteria</taxon>
        <taxon>Bacillati</taxon>
        <taxon>Bacillota</taxon>
        <taxon>Bacilli</taxon>
        <taxon>Bacillales</taxon>
        <taxon>Caryophanaceae</taxon>
        <taxon>Bhargavaea</taxon>
    </lineage>
</organism>
<evidence type="ECO:0000259" key="8">
    <source>
        <dbReference type="Pfam" id="PF00171"/>
    </source>
</evidence>
<reference evidence="9 10" key="1">
    <citation type="submission" date="2016-01" db="EMBL/GenBank/DDBJ databases">
        <title>Whole genome sequencing of Bhargavaea cecembensis T14.</title>
        <authorList>
            <person name="Hong K.W."/>
        </authorList>
    </citation>
    <scope>NUCLEOTIDE SEQUENCE [LARGE SCALE GENOMIC DNA]</scope>
    <source>
        <strain evidence="9 10">T14</strain>
    </source>
</reference>
<feature type="active site" evidence="5 6">
    <location>
        <position position="214"/>
    </location>
</feature>
<protein>
    <recommendedName>
        <fullName evidence="4">Aldehyde dehydrogenase</fullName>
    </recommendedName>
</protein>
<accession>A0A161RES3</accession>
<dbReference type="Gene3D" id="3.40.309.10">
    <property type="entry name" value="Aldehyde Dehydrogenase, Chain A, domain 2"/>
    <property type="match status" value="1"/>
</dbReference>
<feature type="domain" description="Aldehyde dehydrogenase" evidence="8">
    <location>
        <begin position="23"/>
        <end position="432"/>
    </location>
</feature>
<evidence type="ECO:0000256" key="7">
    <source>
        <dbReference type="RuleBase" id="RU003345"/>
    </source>
</evidence>
<dbReference type="Gene3D" id="3.40.605.10">
    <property type="entry name" value="Aldehyde Dehydrogenase, Chain A, domain 1"/>
    <property type="match status" value="1"/>
</dbReference>
<evidence type="ECO:0000256" key="6">
    <source>
        <dbReference type="PROSITE-ProRule" id="PRU10007"/>
    </source>
</evidence>
<keyword evidence="3" id="KW-0520">NAD</keyword>
<evidence type="ECO:0000256" key="4">
    <source>
        <dbReference type="PIRNR" id="PIRNR036492"/>
    </source>
</evidence>
<dbReference type="FunFam" id="3.40.309.10:FF:000003">
    <property type="entry name" value="Aldehyde dehydrogenase"/>
    <property type="match status" value="1"/>
</dbReference>
<evidence type="ECO:0000256" key="5">
    <source>
        <dbReference type="PIRSR" id="PIRSR036492-1"/>
    </source>
</evidence>
<proteinExistence type="inferred from homology"/>
<dbReference type="InterPro" id="IPR016161">
    <property type="entry name" value="Ald_DH/histidinol_DH"/>
</dbReference>
<dbReference type="GO" id="GO:0005737">
    <property type="term" value="C:cytoplasm"/>
    <property type="evidence" value="ECO:0007669"/>
    <property type="project" value="TreeGrafter"/>
</dbReference>
<dbReference type="InterPro" id="IPR015590">
    <property type="entry name" value="Aldehyde_DH_dom"/>
</dbReference>
<dbReference type="AlphaFoldDB" id="A0A161RES3"/>